<evidence type="ECO:0000259" key="2">
    <source>
        <dbReference type="PROSITE" id="PS50404"/>
    </source>
</evidence>
<dbReference type="PROSITE" id="PS50405">
    <property type="entry name" value="GST_CTER"/>
    <property type="match status" value="1"/>
</dbReference>
<dbReference type="CDD" id="cd00570">
    <property type="entry name" value="GST_N_family"/>
    <property type="match status" value="1"/>
</dbReference>
<dbReference type="GO" id="GO:0005737">
    <property type="term" value="C:cytoplasm"/>
    <property type="evidence" value="ECO:0007669"/>
    <property type="project" value="InterPro"/>
</dbReference>
<comment type="caution">
    <text evidence="4">The sequence shown here is derived from an EMBL/GenBank/DDBJ whole genome shotgun (WGS) entry which is preliminary data.</text>
</comment>
<dbReference type="SUPFAM" id="SSF47616">
    <property type="entry name" value="GST C-terminal domain-like"/>
    <property type="match status" value="1"/>
</dbReference>
<dbReference type="InterPro" id="IPR010987">
    <property type="entry name" value="Glutathione-S-Trfase_C-like"/>
</dbReference>
<evidence type="ECO:0000259" key="3">
    <source>
        <dbReference type="PROSITE" id="PS50405"/>
    </source>
</evidence>
<gene>
    <name evidence="4" type="ORF">INT45_009198</name>
</gene>
<dbReference type="Gene3D" id="3.40.30.10">
    <property type="entry name" value="Glutaredoxin"/>
    <property type="match status" value="1"/>
</dbReference>
<dbReference type="PROSITE" id="PS51354">
    <property type="entry name" value="GLUTAREDOXIN_2"/>
    <property type="match status" value="1"/>
</dbReference>
<dbReference type="PRINTS" id="PR01625">
    <property type="entry name" value="GSTRNSFRASEO"/>
</dbReference>
<dbReference type="InterPro" id="IPR036249">
    <property type="entry name" value="Thioredoxin-like_sf"/>
</dbReference>
<dbReference type="Pfam" id="PF16865">
    <property type="entry name" value="GST_C_5"/>
    <property type="match status" value="1"/>
</dbReference>
<dbReference type="PROSITE" id="PS50404">
    <property type="entry name" value="GST_NTER"/>
    <property type="match status" value="1"/>
</dbReference>
<evidence type="ECO:0000313" key="5">
    <source>
        <dbReference type="Proteomes" id="UP000646827"/>
    </source>
</evidence>
<dbReference type="Proteomes" id="UP000646827">
    <property type="component" value="Unassembled WGS sequence"/>
</dbReference>
<dbReference type="Gene3D" id="1.20.1050.10">
    <property type="match status" value="1"/>
</dbReference>
<dbReference type="CDD" id="cd00299">
    <property type="entry name" value="GST_C_family"/>
    <property type="match status" value="1"/>
</dbReference>
<dbReference type="InterPro" id="IPR004045">
    <property type="entry name" value="Glutathione_S-Trfase_N"/>
</dbReference>
<accession>A0A8H7SF51</accession>
<evidence type="ECO:0000256" key="1">
    <source>
        <dbReference type="ARBA" id="ARBA00023002"/>
    </source>
</evidence>
<dbReference type="SFLD" id="SFLDG00358">
    <property type="entry name" value="Main_(cytGST)"/>
    <property type="match status" value="1"/>
</dbReference>
<name>A0A8H7SF51_9FUNG</name>
<dbReference type="PANTHER" id="PTHR43968">
    <property type="match status" value="1"/>
</dbReference>
<dbReference type="InterPro" id="IPR005442">
    <property type="entry name" value="GST_omega"/>
</dbReference>
<feature type="domain" description="GST N-terminal" evidence="2">
    <location>
        <begin position="3"/>
        <end position="81"/>
    </location>
</feature>
<keyword evidence="5" id="KW-1185">Reference proteome</keyword>
<dbReference type="GO" id="GO:0004364">
    <property type="term" value="F:glutathione transferase activity"/>
    <property type="evidence" value="ECO:0007669"/>
    <property type="project" value="InterPro"/>
</dbReference>
<dbReference type="InterPro" id="IPR040079">
    <property type="entry name" value="Glutathione_S-Trfase"/>
</dbReference>
<dbReference type="InterPro" id="IPR050983">
    <property type="entry name" value="GST_Omega/HSP26"/>
</dbReference>
<protein>
    <recommendedName>
        <fullName evidence="6">Glutathione S-transferase</fullName>
    </recommendedName>
</protein>
<dbReference type="EMBL" id="JAEPRB010000002">
    <property type="protein sequence ID" value="KAG2228152.1"/>
    <property type="molecule type" value="Genomic_DNA"/>
</dbReference>
<organism evidence="4 5">
    <name type="scientific">Circinella minor</name>
    <dbReference type="NCBI Taxonomy" id="1195481"/>
    <lineage>
        <taxon>Eukaryota</taxon>
        <taxon>Fungi</taxon>
        <taxon>Fungi incertae sedis</taxon>
        <taxon>Mucoromycota</taxon>
        <taxon>Mucoromycotina</taxon>
        <taxon>Mucoromycetes</taxon>
        <taxon>Mucorales</taxon>
        <taxon>Lichtheimiaceae</taxon>
        <taxon>Circinella</taxon>
    </lineage>
</organism>
<dbReference type="InterPro" id="IPR036282">
    <property type="entry name" value="Glutathione-S-Trfase_C_sf"/>
</dbReference>
<dbReference type="OrthoDB" id="202840at2759"/>
<dbReference type="SUPFAM" id="SSF52833">
    <property type="entry name" value="Thioredoxin-like"/>
    <property type="match status" value="1"/>
</dbReference>
<dbReference type="SFLD" id="SFLDS00019">
    <property type="entry name" value="Glutathione_Transferase_(cytos"/>
    <property type="match status" value="1"/>
</dbReference>
<keyword evidence="1" id="KW-0560">Oxidoreductase</keyword>
<feature type="domain" description="GST C-terminal" evidence="3">
    <location>
        <begin position="86"/>
        <end position="222"/>
    </location>
</feature>
<dbReference type="AlphaFoldDB" id="A0A8H7SF51"/>
<reference evidence="4 5" key="1">
    <citation type="submission" date="2020-12" db="EMBL/GenBank/DDBJ databases">
        <title>Metabolic potential, ecology and presence of endohyphal bacteria is reflected in genomic diversity of Mucoromycotina.</title>
        <authorList>
            <person name="Muszewska A."/>
            <person name="Okrasinska A."/>
            <person name="Steczkiewicz K."/>
            <person name="Drgas O."/>
            <person name="Orlowska M."/>
            <person name="Perlinska-Lenart U."/>
            <person name="Aleksandrzak-Piekarczyk T."/>
            <person name="Szatraj K."/>
            <person name="Zielenkiewicz U."/>
            <person name="Pilsyk S."/>
            <person name="Malc E."/>
            <person name="Mieczkowski P."/>
            <person name="Kruszewska J.S."/>
            <person name="Biernat P."/>
            <person name="Pawlowska J."/>
        </authorList>
    </citation>
    <scope>NUCLEOTIDE SEQUENCE [LARGE SCALE GENOMIC DNA]</scope>
    <source>
        <strain evidence="4 5">CBS 142.35</strain>
    </source>
</reference>
<dbReference type="InterPro" id="IPR041695">
    <property type="entry name" value="GST_C_5"/>
</dbReference>
<evidence type="ECO:0000313" key="4">
    <source>
        <dbReference type="EMBL" id="KAG2228152.1"/>
    </source>
</evidence>
<proteinExistence type="predicted"/>
<dbReference type="GO" id="GO:0045174">
    <property type="term" value="F:glutathione dehydrogenase (ascorbate) activity"/>
    <property type="evidence" value="ECO:0007669"/>
    <property type="project" value="UniProtKB-ARBA"/>
</dbReference>
<evidence type="ECO:0008006" key="6">
    <source>
        <dbReference type="Google" id="ProtNLM"/>
    </source>
</evidence>
<sequence length="225" mass="25535">MSDKIVFYTAKICPFAHRADIAFREIGLDVEKVEIDLSNKPSWYKDVNPETKVPALTIQGKSIAESLVLIELANDLKPEAGLLPSDPVTRAQIRFVIEYFSSKVTSAWYSFLRDFKKENLKNYLDALDAAYTRINDLLLEQASTGPYFLGSQFSLADVAIAPFLIRQEASRKELFKDAQIEAFTKYPRVKEWVEGITSRPSVKDSYPGDDYINDSFKNKWGLSSL</sequence>
<dbReference type="PANTHER" id="PTHR43968:SF6">
    <property type="entry name" value="GLUTATHIONE S-TRANSFERASE OMEGA"/>
    <property type="match status" value="1"/>
</dbReference>
<dbReference type="Pfam" id="PF13417">
    <property type="entry name" value="GST_N_3"/>
    <property type="match status" value="1"/>
</dbReference>